<evidence type="ECO:0000256" key="3">
    <source>
        <dbReference type="ARBA" id="ARBA00021268"/>
    </source>
</evidence>
<keyword evidence="5 7" id="KW-0012">Acyltransferase</keyword>
<dbReference type="GO" id="GO:0005634">
    <property type="term" value="C:nucleus"/>
    <property type="evidence" value="ECO:0007669"/>
    <property type="project" value="UniProtKB-SubCell"/>
</dbReference>
<keyword evidence="7" id="KW-0963">Cytoplasm</keyword>
<feature type="site" description="Interaction with histone H4 N-terminus" evidence="10">
    <location>
        <position position="173"/>
    </location>
</feature>
<feature type="region of interest" description="Interaction with histone H4 N-terminus" evidence="9">
    <location>
        <begin position="42"/>
        <end position="44"/>
    </location>
</feature>
<reference evidence="13 14" key="1">
    <citation type="submission" date="2022-12" db="EMBL/GenBank/DDBJ databases">
        <title>Genomic features and morphological characterization of a novel Knufia sp. strain isolated from spacecraft assembly facility.</title>
        <authorList>
            <person name="Teixeira M."/>
            <person name="Chander A.M."/>
            <person name="Stajich J.E."/>
            <person name="Venkateswaran K."/>
        </authorList>
    </citation>
    <scope>NUCLEOTIDE SEQUENCE [LARGE SCALE GENOMIC DNA]</scope>
    <source>
        <strain evidence="13 14">FJI-L2-BK-P2</strain>
    </source>
</reference>
<comment type="similarity">
    <text evidence="1 7">Belongs to the HAT1 family.</text>
</comment>
<evidence type="ECO:0000256" key="11">
    <source>
        <dbReference type="SAM" id="MobiDB-lite"/>
    </source>
</evidence>
<dbReference type="AlphaFoldDB" id="A0AAN8ER41"/>
<proteinExistence type="inferred from homology"/>
<dbReference type="InterPro" id="IPR017380">
    <property type="entry name" value="Hist_AcTrfase_B-typ_cat-su"/>
</dbReference>
<comment type="caution">
    <text evidence="13">The sequence shown here is derived from an EMBL/GenBank/DDBJ whole genome shotgun (WGS) entry which is preliminary data.</text>
</comment>
<dbReference type="GO" id="GO:0031509">
    <property type="term" value="P:subtelomeric heterochromatin formation"/>
    <property type="evidence" value="ECO:0007669"/>
    <property type="project" value="InterPro"/>
</dbReference>
<dbReference type="InterPro" id="IPR037113">
    <property type="entry name" value="Hat1_N_sf"/>
</dbReference>
<comment type="subcellular location">
    <subcellularLocation>
        <location evidence="7">Cytoplasm</location>
    </subcellularLocation>
    <subcellularLocation>
        <location evidence="7">Nucleus</location>
    </subcellularLocation>
</comment>
<evidence type="ECO:0000256" key="6">
    <source>
        <dbReference type="ARBA" id="ARBA00048017"/>
    </source>
</evidence>
<evidence type="ECO:0000256" key="4">
    <source>
        <dbReference type="ARBA" id="ARBA00022679"/>
    </source>
</evidence>
<protein>
    <recommendedName>
        <fullName evidence="3 7">Histone acetyltransferase type B catalytic subunit</fullName>
        <ecNumber evidence="2 7">2.3.1.48</ecNumber>
    </recommendedName>
</protein>
<feature type="active site" description="Proton donor/acceptor" evidence="8">
    <location>
        <position position="283"/>
    </location>
</feature>
<dbReference type="GO" id="GO:0005737">
    <property type="term" value="C:cytoplasm"/>
    <property type="evidence" value="ECO:0007669"/>
    <property type="project" value="UniProtKB-SubCell"/>
</dbReference>
<evidence type="ECO:0000256" key="5">
    <source>
        <dbReference type="ARBA" id="ARBA00023315"/>
    </source>
</evidence>
<feature type="binding site" evidence="9">
    <location>
        <begin position="255"/>
        <end position="261"/>
    </location>
    <ligand>
        <name>acetyl-CoA</name>
        <dbReference type="ChEBI" id="CHEBI:57288"/>
    </ligand>
</feature>
<feature type="compositionally biased region" description="Acidic residues" evidence="11">
    <location>
        <begin position="478"/>
        <end position="491"/>
    </location>
</feature>
<evidence type="ECO:0000256" key="7">
    <source>
        <dbReference type="PIRNR" id="PIRNR038084"/>
    </source>
</evidence>
<dbReference type="InterPro" id="IPR016181">
    <property type="entry name" value="Acyl_CoA_acyltransferase"/>
</dbReference>
<keyword evidence="4 7" id="KW-0808">Transferase</keyword>
<comment type="catalytic activity">
    <reaction evidence="6 7">
        <text>L-lysyl-[protein] + acetyl-CoA = N(6)-acetyl-L-lysyl-[protein] + CoA + H(+)</text>
        <dbReference type="Rhea" id="RHEA:45948"/>
        <dbReference type="Rhea" id="RHEA-COMP:9752"/>
        <dbReference type="Rhea" id="RHEA-COMP:10731"/>
        <dbReference type="ChEBI" id="CHEBI:15378"/>
        <dbReference type="ChEBI" id="CHEBI:29969"/>
        <dbReference type="ChEBI" id="CHEBI:57287"/>
        <dbReference type="ChEBI" id="CHEBI:57288"/>
        <dbReference type="ChEBI" id="CHEBI:61930"/>
        <dbReference type="EC" id="2.3.1.48"/>
    </reaction>
</comment>
<accession>A0AAN8ER41</accession>
<comment type="function">
    <text evidence="7">Catalytic component of the histone acetylase B (HAT-B) complex. Has intrinsic substrate specificity that modifies lysine in recognition sequence GXGKXG. Involved in DNA double-strand break repair.</text>
</comment>
<dbReference type="Pfam" id="PF10394">
    <property type="entry name" value="Hat1_N"/>
    <property type="match status" value="1"/>
</dbReference>
<organism evidence="13 14">
    <name type="scientific">Knufia fluminis</name>
    <dbReference type="NCBI Taxonomy" id="191047"/>
    <lineage>
        <taxon>Eukaryota</taxon>
        <taxon>Fungi</taxon>
        <taxon>Dikarya</taxon>
        <taxon>Ascomycota</taxon>
        <taxon>Pezizomycotina</taxon>
        <taxon>Eurotiomycetes</taxon>
        <taxon>Chaetothyriomycetidae</taxon>
        <taxon>Chaetothyriales</taxon>
        <taxon>Trichomeriaceae</taxon>
        <taxon>Knufia</taxon>
    </lineage>
</organism>
<feature type="region of interest" description="Disordered" evidence="11">
    <location>
        <begin position="453"/>
        <end position="500"/>
    </location>
</feature>
<evidence type="ECO:0000313" key="14">
    <source>
        <dbReference type="Proteomes" id="UP001316803"/>
    </source>
</evidence>
<keyword evidence="7" id="KW-0539">Nucleus</keyword>
<sequence>MDEEWSVSANEVVKLSQVRPGKDGIETIQEFSPTFTYPIFGEAEQIFGYKGLDINIQFAAHDGSPHVNISYDKKFPAVKSTQALDLNKTLKEFLPASAFEQDYEDQLQNRTDAKDWKPPGELVHKYTKKDRNFEVWAGSLLDPQVNKLVENIQILVLFYIEAGSQLNLNEVPWSLDRWRVYFTFEKIDPLTPNIPPYSLLGYSTTYRFWRPSFPHPRPTKASPTLQKYPDLPPITPTQLESRLRISQFLLLPPYQKSGHGSQLYRAIYNEVLSDPKISELTVEDPSEEFDQLRDSCDWKTLEPQFRTANIGINADSQKSHRRISRVPTKHLTPLDTLSTLRTLNKIAPRQFARLTELYLLSLIPFSHRLSGGANLTKLKIQKHSNKDAVDRIYYWWRVLLKQRIWRKNKDALVQLDGEEKWGAIEDAARGQEDEYEGLLMLFALRGAGGGGLVGEGDGDGNEVDAASGSNPRKRKVIDEEDDDDEEVEEVEVSMPKRART</sequence>
<dbReference type="InterPro" id="IPR019467">
    <property type="entry name" value="Hat1_N"/>
</dbReference>
<comment type="subunit">
    <text evidence="7">Component of the HAT-B complex composed of at least HAT1 and HAT2. The HAT-B complex binds to histone H4 tail.</text>
</comment>
<feature type="region of interest" description="Interaction with histone H4 N-terminus" evidence="9">
    <location>
        <begin position="206"/>
        <end position="208"/>
    </location>
</feature>
<evidence type="ECO:0000313" key="13">
    <source>
        <dbReference type="EMBL" id="KAK5956933.1"/>
    </source>
</evidence>
<dbReference type="Gene3D" id="3.40.630.30">
    <property type="match status" value="1"/>
</dbReference>
<dbReference type="GO" id="GO:0004402">
    <property type="term" value="F:histone acetyltransferase activity"/>
    <property type="evidence" value="ECO:0007669"/>
    <property type="project" value="UniProtKB-UniRule"/>
</dbReference>
<evidence type="ECO:0000256" key="10">
    <source>
        <dbReference type="PIRSR" id="PIRSR038084-3"/>
    </source>
</evidence>
<dbReference type="PANTHER" id="PTHR12046">
    <property type="entry name" value="HISTONE ACETYLTRANSFERASE TYPE B CATALYTIC SUBUNIT"/>
    <property type="match status" value="1"/>
</dbReference>
<keyword evidence="14" id="KW-1185">Reference proteome</keyword>
<dbReference type="Proteomes" id="UP001316803">
    <property type="component" value="Unassembled WGS sequence"/>
</dbReference>
<feature type="domain" description="Histone acetyl transferase HAT1 N-terminal" evidence="12">
    <location>
        <begin position="5"/>
        <end position="161"/>
    </location>
</feature>
<dbReference type="GO" id="GO:0000781">
    <property type="term" value="C:chromosome, telomeric region"/>
    <property type="evidence" value="ECO:0007669"/>
    <property type="project" value="GOC"/>
</dbReference>
<evidence type="ECO:0000256" key="1">
    <source>
        <dbReference type="ARBA" id="ARBA00010543"/>
    </source>
</evidence>
<gene>
    <name evidence="13" type="primary">HAT1</name>
    <name evidence="13" type="ORF">OHC33_002422</name>
</gene>
<dbReference type="PIRSF" id="PIRSF038084">
    <property type="entry name" value="HAT-B_cat"/>
    <property type="match status" value="1"/>
</dbReference>
<evidence type="ECO:0000256" key="2">
    <source>
        <dbReference type="ARBA" id="ARBA00013184"/>
    </source>
</evidence>
<name>A0AAN8ER41_9EURO</name>
<dbReference type="EMBL" id="JAKLMC020000004">
    <property type="protein sequence ID" value="KAK5956933.1"/>
    <property type="molecule type" value="Genomic_DNA"/>
</dbReference>
<evidence type="ECO:0000259" key="12">
    <source>
        <dbReference type="Pfam" id="PF10394"/>
    </source>
</evidence>
<dbReference type="EC" id="2.3.1.48" evidence="2 7"/>
<evidence type="ECO:0000256" key="9">
    <source>
        <dbReference type="PIRSR" id="PIRSR038084-2"/>
    </source>
</evidence>
<evidence type="ECO:0000256" key="8">
    <source>
        <dbReference type="PIRSR" id="PIRSR038084-1"/>
    </source>
</evidence>
<dbReference type="SUPFAM" id="SSF55729">
    <property type="entry name" value="Acyl-CoA N-acyltransferases (Nat)"/>
    <property type="match status" value="1"/>
</dbReference>
<dbReference type="Gene3D" id="3.90.360.10">
    <property type="entry name" value="Histone acetyl transferase 1 (HAT1), N-terminal domain"/>
    <property type="match status" value="1"/>
</dbReference>